<evidence type="ECO:0000313" key="1">
    <source>
        <dbReference type="EMBL" id="KRZ60633.1"/>
    </source>
</evidence>
<keyword evidence="2" id="KW-1185">Reference proteome</keyword>
<dbReference type="EMBL" id="JYDW01000027">
    <property type="protein sequence ID" value="KRZ60633.1"/>
    <property type="molecule type" value="Genomic_DNA"/>
</dbReference>
<proteinExistence type="predicted"/>
<sequence length="172" mass="19681">LNKAHYAEHTSSTILIKQTNAGHCCSKKTTSMLTSYDQEIGRTFEVLILLDLGTGSCILVITVTKKNYTSISRNNRTADTPFHATTEWQIIRFTPKPNNRYSISLHNRMADTPFHATTERQIIRFKPQPNSRCSISRHNRIVDTLSHVTTEQQILYLSHVTTEQQIIHSQKT</sequence>
<feature type="non-terminal residue" evidence="1">
    <location>
        <position position="172"/>
    </location>
</feature>
<accession>A0A0V1LM97</accession>
<comment type="caution">
    <text evidence="1">The sequence shown here is derived from an EMBL/GenBank/DDBJ whole genome shotgun (WGS) entry which is preliminary data.</text>
</comment>
<feature type="non-terminal residue" evidence="1">
    <location>
        <position position="1"/>
    </location>
</feature>
<name>A0A0V1LM97_9BILA</name>
<dbReference type="OrthoDB" id="10377699at2759"/>
<dbReference type="Proteomes" id="UP000054721">
    <property type="component" value="Unassembled WGS sequence"/>
</dbReference>
<organism evidence="1 2">
    <name type="scientific">Trichinella nativa</name>
    <dbReference type="NCBI Taxonomy" id="6335"/>
    <lineage>
        <taxon>Eukaryota</taxon>
        <taxon>Metazoa</taxon>
        <taxon>Ecdysozoa</taxon>
        <taxon>Nematoda</taxon>
        <taxon>Enoplea</taxon>
        <taxon>Dorylaimia</taxon>
        <taxon>Trichinellida</taxon>
        <taxon>Trichinellidae</taxon>
        <taxon>Trichinella</taxon>
    </lineage>
</organism>
<gene>
    <name evidence="1" type="ORF">T02_11553</name>
</gene>
<reference evidence="1 2" key="1">
    <citation type="submission" date="2015-05" db="EMBL/GenBank/DDBJ databases">
        <title>Evolution of Trichinella species and genotypes.</title>
        <authorList>
            <person name="Korhonen P.K."/>
            <person name="Edoardo P."/>
            <person name="Giuseppe L.R."/>
            <person name="Gasser R.B."/>
        </authorList>
    </citation>
    <scope>NUCLEOTIDE SEQUENCE [LARGE SCALE GENOMIC DNA]</scope>
    <source>
        <strain evidence="1">ISS10</strain>
    </source>
</reference>
<dbReference type="AlphaFoldDB" id="A0A0V1LM97"/>
<protein>
    <submittedName>
        <fullName evidence="1">Uncharacterized protein</fullName>
    </submittedName>
</protein>
<evidence type="ECO:0000313" key="2">
    <source>
        <dbReference type="Proteomes" id="UP000054721"/>
    </source>
</evidence>